<dbReference type="Pfam" id="PF00069">
    <property type="entry name" value="Pkinase"/>
    <property type="match status" value="1"/>
</dbReference>
<protein>
    <submittedName>
        <fullName evidence="3">Protein kinase domain,Protein kinase-like domain</fullName>
    </submittedName>
</protein>
<feature type="domain" description="Protein kinase" evidence="2">
    <location>
        <begin position="10"/>
        <end position="306"/>
    </location>
</feature>
<dbReference type="GO" id="GO:0004672">
    <property type="term" value="F:protein kinase activity"/>
    <property type="evidence" value="ECO:0007669"/>
    <property type="project" value="InterPro"/>
</dbReference>
<gene>
    <name evidence="3" type="ORF">CINCED_3A006567</name>
</gene>
<dbReference type="GO" id="GO:0043539">
    <property type="term" value="F:protein serine/threonine kinase activator activity"/>
    <property type="evidence" value="ECO:0007669"/>
    <property type="project" value="InterPro"/>
</dbReference>
<evidence type="ECO:0000259" key="2">
    <source>
        <dbReference type="PROSITE" id="PS50011"/>
    </source>
</evidence>
<reference evidence="3 4" key="1">
    <citation type="submission" date="2019-08" db="EMBL/GenBank/DDBJ databases">
        <authorList>
            <person name="Alioto T."/>
            <person name="Alioto T."/>
            <person name="Gomez Garrido J."/>
        </authorList>
    </citation>
    <scope>NUCLEOTIDE SEQUENCE [LARGE SCALE GENOMIC DNA]</scope>
</reference>
<proteinExistence type="inferred from homology"/>
<dbReference type="Gene3D" id="3.30.200.20">
    <property type="entry name" value="Phosphorylase Kinase, domain 1"/>
    <property type="match status" value="1"/>
</dbReference>
<dbReference type="CDD" id="cd08216">
    <property type="entry name" value="PK_STRAD"/>
    <property type="match status" value="1"/>
</dbReference>
<dbReference type="GO" id="GO:0005524">
    <property type="term" value="F:ATP binding"/>
    <property type="evidence" value="ECO:0007669"/>
    <property type="project" value="InterPro"/>
</dbReference>
<dbReference type="PANTHER" id="PTHR48014">
    <property type="entry name" value="SERINE/THREONINE-PROTEIN KINASE FRAY2"/>
    <property type="match status" value="1"/>
</dbReference>
<name>A0A5E4MKP5_9HEMI</name>
<dbReference type="SUPFAM" id="SSF56112">
    <property type="entry name" value="Protein kinase-like (PK-like)"/>
    <property type="match status" value="1"/>
</dbReference>
<evidence type="ECO:0000256" key="1">
    <source>
        <dbReference type="ARBA" id="ARBA00008874"/>
    </source>
</evidence>
<dbReference type="AlphaFoldDB" id="A0A5E4MKP5"/>
<comment type="similarity">
    <text evidence="1">Belongs to the protein kinase superfamily. STE Ser/Thr protein kinase family. STE20 subfamily.</text>
</comment>
<dbReference type="InterPro" id="IPR000719">
    <property type="entry name" value="Prot_kinase_dom"/>
</dbReference>
<dbReference type="Proteomes" id="UP000325440">
    <property type="component" value="Unassembled WGS sequence"/>
</dbReference>
<keyword evidence="3" id="KW-0808">Transferase</keyword>
<accession>A0A5E4MKP5</accession>
<dbReference type="GO" id="GO:1902554">
    <property type="term" value="C:serine/threonine protein kinase complex"/>
    <property type="evidence" value="ECO:0007669"/>
    <property type="project" value="TreeGrafter"/>
</dbReference>
<evidence type="ECO:0000313" key="4">
    <source>
        <dbReference type="Proteomes" id="UP000325440"/>
    </source>
</evidence>
<evidence type="ECO:0000313" key="3">
    <source>
        <dbReference type="EMBL" id="VVC32786.1"/>
    </source>
</evidence>
<sequence>MNFEPDLKQYTMCSVLGSCFSDRAIVLLGKHNKSGNLVAMKNFNLDSMSKTDCQLIQDEIYNTRQLMHPNLIPYVTSFLDNSQLYVVFPLMGYGSCRDLLRNHFLEGLPETVIAFILKDVLLGLEYIHHKGLIHRAIKAGHILIRADGHACLSGLRSMCPIDKRYNLHSLPLQSANNLNWSSPEMLEQNLLGYNEKTDIYSIGITLCELANGFVPFAETDTTVMLTQKVKGLIPHLLDCNTCYPFEDNAADNGYQSEETIGMNAAPVSNVYTRMFTESFHNLVELCCQRDPENRPSAPDLLAHNFTKQVKRVSVKVTDLLRPAVPLLKTNVAEISDDLASIGGMSQQLSDIDLLAYAWDFDLNDIDLQTL</sequence>
<keyword evidence="4" id="KW-1185">Reference proteome</keyword>
<dbReference type="EMBL" id="CABPRJ010000959">
    <property type="protein sequence ID" value="VVC32786.1"/>
    <property type="molecule type" value="Genomic_DNA"/>
</dbReference>
<dbReference type="InterPro" id="IPR047173">
    <property type="entry name" value="STRAD_A/B-like"/>
</dbReference>
<organism evidence="3 4">
    <name type="scientific">Cinara cedri</name>
    <dbReference type="NCBI Taxonomy" id="506608"/>
    <lineage>
        <taxon>Eukaryota</taxon>
        <taxon>Metazoa</taxon>
        <taxon>Ecdysozoa</taxon>
        <taxon>Arthropoda</taxon>
        <taxon>Hexapoda</taxon>
        <taxon>Insecta</taxon>
        <taxon>Pterygota</taxon>
        <taxon>Neoptera</taxon>
        <taxon>Paraneoptera</taxon>
        <taxon>Hemiptera</taxon>
        <taxon>Sternorrhyncha</taxon>
        <taxon>Aphidomorpha</taxon>
        <taxon>Aphidoidea</taxon>
        <taxon>Aphididae</taxon>
        <taxon>Lachninae</taxon>
        <taxon>Cinara</taxon>
    </lineage>
</organism>
<dbReference type="OrthoDB" id="840771at2759"/>
<dbReference type="PROSITE" id="PS50011">
    <property type="entry name" value="PROTEIN_KINASE_DOM"/>
    <property type="match status" value="1"/>
</dbReference>
<dbReference type="InterPro" id="IPR011009">
    <property type="entry name" value="Kinase-like_dom_sf"/>
</dbReference>
<dbReference type="Gene3D" id="1.10.510.10">
    <property type="entry name" value="Transferase(Phosphotransferase) domain 1"/>
    <property type="match status" value="1"/>
</dbReference>
<keyword evidence="3" id="KW-0418">Kinase</keyword>
<dbReference type="GO" id="GO:0006611">
    <property type="term" value="P:protein export from nucleus"/>
    <property type="evidence" value="ECO:0007669"/>
    <property type="project" value="TreeGrafter"/>
</dbReference>
<dbReference type="PANTHER" id="PTHR48014:SF21">
    <property type="entry name" value="SERINE_THREONINE-PROTEIN KINASE FRAY2"/>
    <property type="match status" value="1"/>
</dbReference>